<evidence type="ECO:0000256" key="4">
    <source>
        <dbReference type="ARBA" id="ARBA00022475"/>
    </source>
</evidence>
<dbReference type="SUPFAM" id="SSF82866">
    <property type="entry name" value="Multidrug efflux transporter AcrB transmembrane domain"/>
    <property type="match status" value="2"/>
</dbReference>
<feature type="transmembrane region" description="Helical" evidence="9">
    <location>
        <begin position="550"/>
        <end position="568"/>
    </location>
</feature>
<dbReference type="SUPFAM" id="SSF82693">
    <property type="entry name" value="Multidrug efflux transporter AcrB pore domain, PN1, PN2, PC1 and PC2 subdomains"/>
    <property type="match status" value="4"/>
</dbReference>
<keyword evidence="11" id="KW-1185">Reference proteome</keyword>
<dbReference type="GO" id="GO:0015562">
    <property type="term" value="F:efflux transmembrane transporter activity"/>
    <property type="evidence" value="ECO:0007669"/>
    <property type="project" value="InterPro"/>
</dbReference>
<feature type="transmembrane region" description="Helical" evidence="9">
    <location>
        <begin position="474"/>
        <end position="498"/>
    </location>
</feature>
<dbReference type="InterPro" id="IPR001036">
    <property type="entry name" value="Acrflvin-R"/>
</dbReference>
<evidence type="ECO:0000256" key="1">
    <source>
        <dbReference type="ARBA" id="ARBA00004429"/>
    </source>
</evidence>
<dbReference type="Gene3D" id="3.30.70.1320">
    <property type="entry name" value="Multidrug efflux transporter AcrB pore domain like"/>
    <property type="match status" value="1"/>
</dbReference>
<dbReference type="NCBIfam" id="TIGR00915">
    <property type="entry name" value="2A0602"/>
    <property type="match status" value="1"/>
</dbReference>
<dbReference type="OrthoDB" id="9757904at2"/>
<dbReference type="NCBIfam" id="NF000282">
    <property type="entry name" value="RND_permease_1"/>
    <property type="match status" value="1"/>
</dbReference>
<proteinExistence type="inferred from homology"/>
<evidence type="ECO:0000256" key="7">
    <source>
        <dbReference type="ARBA" id="ARBA00022989"/>
    </source>
</evidence>
<feature type="transmembrane region" description="Helical" evidence="9">
    <location>
        <begin position="890"/>
        <end position="907"/>
    </location>
</feature>
<comment type="subcellular location">
    <subcellularLocation>
        <location evidence="1 9">Cell inner membrane</location>
        <topology evidence="1 9">Multi-pass membrane protein</topology>
    </subcellularLocation>
</comment>
<dbReference type="FunFam" id="3.30.70.1430:FF:000001">
    <property type="entry name" value="Efflux pump membrane transporter"/>
    <property type="match status" value="1"/>
</dbReference>
<dbReference type="SUPFAM" id="SSF82714">
    <property type="entry name" value="Multidrug efflux transporter AcrB TolC docking domain, DN and DC subdomains"/>
    <property type="match status" value="2"/>
</dbReference>
<evidence type="ECO:0000256" key="3">
    <source>
        <dbReference type="ARBA" id="ARBA00022448"/>
    </source>
</evidence>
<keyword evidence="4" id="KW-1003">Cell membrane</keyword>
<feature type="transmembrane region" description="Helical" evidence="9">
    <location>
        <begin position="940"/>
        <end position="963"/>
    </location>
</feature>
<keyword evidence="6 9" id="KW-0812">Transmembrane</keyword>
<dbReference type="Gene3D" id="3.30.70.1440">
    <property type="entry name" value="Multidrug efflux transporter AcrB pore domain"/>
    <property type="match status" value="1"/>
</dbReference>
<sequence>MLARFFIDRPVFAWVISIIIMLAGIASIMSLPVAQYPSIAPPVISVSTTYTGADAETVENSVTQILEQQLTGLDGLLYFSSSSTSDGGASVNITFEQGTDSDYAQVQVQNKVEQVNSRFPESVQSQGVTVTKSNTDFLLVTAVYDSTDTVSAFDISDYISSNMQDSIARIEGVGDTRVFGSEYAMRIWLDPTKLAAYELMPSDITSALGAQNIQVPAGNIGAIPSADSQELNATVTAQSMMSTPEQFRNIIVKYDATGANVLLSDVARVEIGSESYSAIPRLNGHPASGIAVMLSPGANALDTATRVKEKVAQLATNLPDGYEVTFPRDSTDFIKISINEVVHTLAEAVVLVVLVMWLFLQNWRATLIPAIAVPVVLLGTFGVLSAFGFSINTLTMFGIVLSIGLLVDDAIVVVENVERLMEEDNLSPREATIKSMSEITGALIGIAVVLSAVFLPMAFFGGSIGVIYKQFSVAIVSSMILSVIVALTLSPTLCASLLKHKTPSEKHGDKLGKSESKGKRQSFFGWFNTKFDNMSNAYAGRVGCMVNQKVRWMIVYAVIIGVLGVLIVRMPTGFLPQEDQGSVMFQVNLPPGASIKRTRAVGEQVTDYLMTEETNTVIRAFSISGFNFSGSGQNAGMGFVSLSPWDDRTEDDESADALINRMNKNLSTIRDANVFALSQPVIQGLGQSNGFTFELQAAAGTSRDELTSLKSELLNKARQNELFVGIRDGALSDTPQLKIDIDNGKATALGVSLSDVADTLTSAWAGSYVNDFIDDGRVKKVYIESDAQYRSKPEDLNEWYVRGTNADGETTMTSFEAFSSSSWSSAPQSLSRFNGIASYQIQGAAASGVSSGQAMAEMERLADEVGQGKLTYAWSGLSYQEKLSSGQSSTLYAISILVVFLALAALYESWSVPFSVIMVIPLGVVGAALASTMRGLDNDIYFQVALLTTIGLAAKNAILIVEFAEASYQKGMSLIDAAVNAAKLRLRPIIMTSLAFMFGILPLAISSGAGANSRISIGTGIIGGTFTATVLGIFLVPMFFVLVRGLFPKRRTIYNNDGSEVGGEQTAGAVSTKQLENGHD</sequence>
<dbReference type="Gene3D" id="3.30.2090.10">
    <property type="entry name" value="Multidrug efflux transporter AcrB TolC docking domain, DN and DC subdomains"/>
    <property type="match status" value="2"/>
</dbReference>
<dbReference type="FunFam" id="1.20.1640.10:FF:000001">
    <property type="entry name" value="Efflux pump membrane transporter"/>
    <property type="match status" value="1"/>
</dbReference>
<dbReference type="Pfam" id="PF00873">
    <property type="entry name" value="ACR_tran"/>
    <property type="match status" value="1"/>
</dbReference>
<dbReference type="eggNOG" id="COG0841">
    <property type="taxonomic scope" value="Bacteria"/>
</dbReference>
<dbReference type="HOGENOM" id="CLU_002755_0_0_6"/>
<evidence type="ECO:0000256" key="8">
    <source>
        <dbReference type="ARBA" id="ARBA00023136"/>
    </source>
</evidence>
<keyword evidence="3 9" id="KW-0813">Transport</keyword>
<feature type="transmembrane region" description="Helical" evidence="9">
    <location>
        <begin position="439"/>
        <end position="468"/>
    </location>
</feature>
<protein>
    <recommendedName>
        <fullName evidence="9">Efflux pump membrane transporter</fullName>
    </recommendedName>
</protein>
<gene>
    <name evidence="10" type="ordered locus">ambt_03280</name>
</gene>
<feature type="transmembrane region" description="Helical" evidence="9">
    <location>
        <begin position="1017"/>
        <end position="1043"/>
    </location>
</feature>
<dbReference type="GO" id="GO:0005886">
    <property type="term" value="C:plasma membrane"/>
    <property type="evidence" value="ECO:0007669"/>
    <property type="project" value="UniProtKB-SubCell"/>
</dbReference>
<dbReference type="GO" id="GO:0042910">
    <property type="term" value="F:xenobiotic transmembrane transporter activity"/>
    <property type="evidence" value="ECO:0007669"/>
    <property type="project" value="TreeGrafter"/>
</dbReference>
<dbReference type="KEGG" id="alt:ambt_03280"/>
<feature type="transmembrane region" description="Helical" evidence="9">
    <location>
        <begin position="341"/>
        <end position="360"/>
    </location>
</feature>
<dbReference type="InterPro" id="IPR004764">
    <property type="entry name" value="MdtF-like"/>
</dbReference>
<feature type="transmembrane region" description="Helical" evidence="9">
    <location>
        <begin position="914"/>
        <end position="934"/>
    </location>
</feature>
<dbReference type="InterPro" id="IPR027463">
    <property type="entry name" value="AcrB_DN_DC_subdom"/>
</dbReference>
<feature type="transmembrane region" description="Helical" evidence="9">
    <location>
        <begin position="397"/>
        <end position="418"/>
    </location>
</feature>
<evidence type="ECO:0000256" key="6">
    <source>
        <dbReference type="ARBA" id="ARBA00022692"/>
    </source>
</evidence>
<organism evidence="10 11">
    <name type="scientific">Alteromonas naphthalenivorans</name>
    <dbReference type="NCBI Taxonomy" id="715451"/>
    <lineage>
        <taxon>Bacteria</taxon>
        <taxon>Pseudomonadati</taxon>
        <taxon>Pseudomonadota</taxon>
        <taxon>Gammaproteobacteria</taxon>
        <taxon>Alteromonadales</taxon>
        <taxon>Alteromonadaceae</taxon>
        <taxon>Alteromonas/Salinimonas group</taxon>
        <taxon>Alteromonas</taxon>
    </lineage>
</organism>
<feature type="transmembrane region" description="Helical" evidence="9">
    <location>
        <begin position="367"/>
        <end position="391"/>
    </location>
</feature>
<evidence type="ECO:0000256" key="2">
    <source>
        <dbReference type="ARBA" id="ARBA00010942"/>
    </source>
</evidence>
<evidence type="ECO:0000313" key="11">
    <source>
        <dbReference type="Proteomes" id="UP000000683"/>
    </source>
</evidence>
<dbReference type="Gene3D" id="1.20.1640.10">
    <property type="entry name" value="Multidrug efflux transporter AcrB transmembrane domain"/>
    <property type="match status" value="2"/>
</dbReference>
<feature type="transmembrane region" description="Helical" evidence="9">
    <location>
        <begin position="984"/>
        <end position="1005"/>
    </location>
</feature>
<feature type="transmembrane region" description="Helical" evidence="9">
    <location>
        <begin position="12"/>
        <end position="34"/>
    </location>
</feature>
<comment type="similarity">
    <text evidence="2 9">Belongs to the resistance-nodulation-cell division (RND) (TC 2.A.6) family.</text>
</comment>
<dbReference type="GO" id="GO:0009636">
    <property type="term" value="P:response to toxic substance"/>
    <property type="evidence" value="ECO:0007669"/>
    <property type="project" value="UniProtKB-ARBA"/>
</dbReference>
<dbReference type="Proteomes" id="UP000000683">
    <property type="component" value="Chromosome"/>
</dbReference>
<dbReference type="PRINTS" id="PR00702">
    <property type="entry name" value="ACRIFLAVINRP"/>
</dbReference>
<reference evidence="10 11" key="1">
    <citation type="journal article" date="2011" name="J. Bacteriol.">
        <title>Complete genome sequence of the polycyclic aromatic hydrocarbon-degrading bacterium Alteromonas sp. strain SN2.</title>
        <authorList>
            <person name="Jin H.M."/>
            <person name="Jeong H."/>
            <person name="Moon E.J."/>
            <person name="Math R.K."/>
            <person name="Lee K."/>
            <person name="Kim H.J."/>
            <person name="Jeon C.O."/>
            <person name="Oh T.K."/>
            <person name="Kim J.F."/>
        </authorList>
    </citation>
    <scope>NUCLEOTIDE SEQUENCE [LARGE SCALE GENOMIC DNA]</scope>
    <source>
        <strain evidence="11">JCM 17741 / KACC 18427 / KCTC 11700BP / SN2</strain>
    </source>
</reference>
<dbReference type="PANTHER" id="PTHR32063">
    <property type="match status" value="1"/>
</dbReference>
<dbReference type="AlphaFoldDB" id="F5ZBX0"/>
<evidence type="ECO:0000256" key="5">
    <source>
        <dbReference type="ARBA" id="ARBA00022519"/>
    </source>
</evidence>
<evidence type="ECO:0000256" key="9">
    <source>
        <dbReference type="RuleBase" id="RU364070"/>
    </source>
</evidence>
<keyword evidence="8 9" id="KW-0472">Membrane</keyword>
<keyword evidence="7 9" id="KW-1133">Transmembrane helix</keyword>
<dbReference type="Gene3D" id="3.30.70.1430">
    <property type="entry name" value="Multidrug efflux transporter AcrB pore domain"/>
    <property type="match status" value="2"/>
</dbReference>
<evidence type="ECO:0000313" key="10">
    <source>
        <dbReference type="EMBL" id="AEF02208.1"/>
    </source>
</evidence>
<name>F5ZBX0_ALTNA</name>
<keyword evidence="5 9" id="KW-0997">Cell inner membrane</keyword>
<dbReference type="EMBL" id="CP002339">
    <property type="protein sequence ID" value="AEF02208.1"/>
    <property type="molecule type" value="Genomic_DNA"/>
</dbReference>
<dbReference type="RefSeq" id="WP_013783150.1">
    <property type="nucleotide sequence ID" value="NC_015554.1"/>
</dbReference>
<dbReference type="PANTHER" id="PTHR32063:SF32">
    <property type="entry name" value="AMINOGLYCOSIDE EFFLUX PUMP-RELATED"/>
    <property type="match status" value="1"/>
</dbReference>
<accession>F5ZBX0</accession>